<dbReference type="PROSITE" id="PS00463">
    <property type="entry name" value="ZN2_CY6_FUNGAL_1"/>
    <property type="match status" value="1"/>
</dbReference>
<protein>
    <recommendedName>
        <fullName evidence="3">Zn(2)-C6 fungal-type domain-containing protein</fullName>
    </recommendedName>
</protein>
<feature type="region of interest" description="Disordered" evidence="2">
    <location>
        <begin position="360"/>
        <end position="379"/>
    </location>
</feature>
<reference evidence="4 5" key="1">
    <citation type="submission" date="2016-03" db="EMBL/GenBank/DDBJ databases">
        <title>Fine-scale spatial genetic structure of a fungal parasite of coffee scale insects.</title>
        <authorList>
            <person name="Jackson D."/>
            <person name="Zemenick K.A."/>
            <person name="Malloure B."/>
            <person name="Quandt C.A."/>
            <person name="James T.Y."/>
        </authorList>
    </citation>
    <scope>NUCLEOTIDE SEQUENCE [LARGE SCALE GENOMIC DNA]</scope>
    <source>
        <strain evidence="4 5">UM487</strain>
    </source>
</reference>
<feature type="domain" description="Zn(2)-C6 fungal-type" evidence="3">
    <location>
        <begin position="190"/>
        <end position="224"/>
    </location>
</feature>
<feature type="compositionally biased region" description="Acidic residues" evidence="2">
    <location>
        <begin position="484"/>
        <end position="493"/>
    </location>
</feature>
<dbReference type="OrthoDB" id="5232836at2759"/>
<dbReference type="GO" id="GO:0000981">
    <property type="term" value="F:DNA-binding transcription factor activity, RNA polymerase II-specific"/>
    <property type="evidence" value="ECO:0007669"/>
    <property type="project" value="InterPro"/>
</dbReference>
<dbReference type="PROSITE" id="PS50048">
    <property type="entry name" value="ZN2_CY6_FUNGAL_2"/>
    <property type="match status" value="1"/>
</dbReference>
<name>A0A179IFC7_CORDF</name>
<dbReference type="Proteomes" id="UP000243081">
    <property type="component" value="Unassembled WGS sequence"/>
</dbReference>
<sequence>RACNPVAAAYHACVVPRKQLTYRKYSTHHPVRYDQAISPFTGLPTDIGVCCVKCAADGQDASCDVDPILGYQCSRCKPADMCQLSDGRLMESKPNLRQGVVKWFRHACDGCTLLAAGRRRAPTNQCSWLTDRTTWNQPCTRCRDNNLACLSAALVTCMPVSISIPENWRPRSFIALGWAELRPNTAWRKACMNCRRDHAHCRASIAHPFSACGRCTAMGLDCVDCEGTVYPIFDLSQVGFGKFMPFTACRRCVEMGRNCDKQRPCDSCTVACEAHLCDNAFLKTEAGKKRMMNCVHGRLQPPPGPLYYLALGYGARGVDDVKDGSRMEHWVGPITEVYAQPTVSFHEATLMREVSRQRESLIPRSTPPHAAPGTSLAGKPASQLTANEIATMIVQVWPNSFLISTLPDFINHQRAAARKKDLYRFETPAGTDDLPTAADIAAAVNPNNNLVPAPIVRVAQPLPIVVSTATAADVAADVNAAYEQSDEYEESGSSEDGNGGNSRQRAQLPLPVMQSVSAYPEPSTVASQPGMMYRQTMQALPTRSEAAPSEAGLIFQYIMQSLPQPGAAPLQTDQIYQQVMQTVATLAPIGSYKAEAMDIDAQDNIPIDPALRPCSPPPILPSAPFSPLLDISLETNSMPGHAMTLPANPPLLDVSNIYTVDLLNPQYTNFLDTPAATADWLPVTNTGHVEQVNAPLSPIASFLHDAEATPAWFPTDDTTNVSQQMYGPNPFQAMPLQAEDQNQLAPAVVPSQGAGQQGLARWRHLNPLHESTRTLLGKRDNTGDKVARKPFTLSINYLERDCPVKDVLHSLPEPVSDESNEDIEMQIQKKADPQVDPRCDENGVGEGNYDAYIACGAAVNASDRCADTHHHPNQPSLVCNSCAQQSAQSLVDPRHNPLTAAEVLKMRSYLCDKCTAVAGSSPQAMLDMCEAGINTVYGWFPKPSLGNPAAEEDGDTIMTMTARDGGEVKFLGKARPLTGCSCGPKMFLTRQCQFHRIDNAEAVLHQVAAVREWRIQTLQEGKCAGCFEYRSAADVPMQDGDESDRQALAQQDAAESSIPPAALNSWVCLACGGWVMNQIGSVETSGPVDGWQSWFNPQPVSFAGDSRDIEMSDA</sequence>
<dbReference type="AlphaFoldDB" id="A0A179IFC7"/>
<evidence type="ECO:0000259" key="3">
    <source>
        <dbReference type="PROSITE" id="PS50048"/>
    </source>
</evidence>
<gene>
    <name evidence="4" type="ORF">LLEC1_05800</name>
</gene>
<keyword evidence="5" id="KW-1185">Reference proteome</keyword>
<feature type="non-terminal residue" evidence="4">
    <location>
        <position position="1"/>
    </location>
</feature>
<dbReference type="GO" id="GO:0008270">
    <property type="term" value="F:zinc ion binding"/>
    <property type="evidence" value="ECO:0007669"/>
    <property type="project" value="InterPro"/>
</dbReference>
<dbReference type="OMA" id="NHICTAR"/>
<proteinExistence type="predicted"/>
<evidence type="ECO:0000256" key="1">
    <source>
        <dbReference type="ARBA" id="ARBA00023242"/>
    </source>
</evidence>
<comment type="caution">
    <text evidence="4">The sequence shown here is derived from an EMBL/GenBank/DDBJ whole genome shotgun (WGS) entry which is preliminary data.</text>
</comment>
<evidence type="ECO:0000313" key="4">
    <source>
        <dbReference type="EMBL" id="OAR00480.1"/>
    </source>
</evidence>
<organism evidence="4 5">
    <name type="scientific">Cordyceps confragosa</name>
    <name type="common">Lecanicillium lecanii</name>
    <dbReference type="NCBI Taxonomy" id="2714763"/>
    <lineage>
        <taxon>Eukaryota</taxon>
        <taxon>Fungi</taxon>
        <taxon>Dikarya</taxon>
        <taxon>Ascomycota</taxon>
        <taxon>Pezizomycotina</taxon>
        <taxon>Sordariomycetes</taxon>
        <taxon>Hypocreomycetidae</taxon>
        <taxon>Hypocreales</taxon>
        <taxon>Cordycipitaceae</taxon>
        <taxon>Akanthomyces</taxon>
    </lineage>
</organism>
<evidence type="ECO:0000313" key="5">
    <source>
        <dbReference type="Proteomes" id="UP000243081"/>
    </source>
</evidence>
<evidence type="ECO:0000256" key="2">
    <source>
        <dbReference type="SAM" id="MobiDB-lite"/>
    </source>
</evidence>
<feature type="region of interest" description="Disordered" evidence="2">
    <location>
        <begin position="482"/>
        <end position="505"/>
    </location>
</feature>
<accession>A0A179IFC7</accession>
<dbReference type="EMBL" id="LUKN01001674">
    <property type="protein sequence ID" value="OAR00480.1"/>
    <property type="molecule type" value="Genomic_DNA"/>
</dbReference>
<dbReference type="InterPro" id="IPR001138">
    <property type="entry name" value="Zn2Cys6_DnaBD"/>
</dbReference>
<keyword evidence="1" id="KW-0539">Nucleus</keyword>